<evidence type="ECO:0000256" key="2">
    <source>
        <dbReference type="ARBA" id="ARBA00023125"/>
    </source>
</evidence>
<evidence type="ECO:0000313" key="7">
    <source>
        <dbReference type="Proteomes" id="UP000035489"/>
    </source>
</evidence>
<dbReference type="PATRIC" id="fig|1225564.3.peg.6684"/>
<dbReference type="PANTHER" id="PTHR30055">
    <property type="entry name" value="HTH-TYPE TRANSCRIPTIONAL REGULATOR RUTR"/>
    <property type="match status" value="1"/>
</dbReference>
<dbReference type="EMBL" id="LCYG01000084">
    <property type="protein sequence ID" value="KLK90452.1"/>
    <property type="molecule type" value="Genomic_DNA"/>
</dbReference>
<dbReference type="AlphaFoldDB" id="A0A0H1RCY3"/>
<accession>A0A0H1RCY3</accession>
<keyword evidence="2 4" id="KW-0238">DNA-binding</keyword>
<organism evidence="6 7">
    <name type="scientific">Microvirga vignae</name>
    <dbReference type="NCBI Taxonomy" id="1225564"/>
    <lineage>
        <taxon>Bacteria</taxon>
        <taxon>Pseudomonadati</taxon>
        <taxon>Pseudomonadota</taxon>
        <taxon>Alphaproteobacteria</taxon>
        <taxon>Hyphomicrobiales</taxon>
        <taxon>Methylobacteriaceae</taxon>
        <taxon>Microvirga</taxon>
    </lineage>
</organism>
<feature type="domain" description="HTH tetR-type" evidence="5">
    <location>
        <begin position="20"/>
        <end position="80"/>
    </location>
</feature>
<dbReference type="GO" id="GO:0003700">
    <property type="term" value="F:DNA-binding transcription factor activity"/>
    <property type="evidence" value="ECO:0007669"/>
    <property type="project" value="TreeGrafter"/>
</dbReference>
<evidence type="ECO:0000259" key="5">
    <source>
        <dbReference type="PROSITE" id="PS50977"/>
    </source>
</evidence>
<name>A0A0H1RCY3_9HYPH</name>
<evidence type="ECO:0000313" key="6">
    <source>
        <dbReference type="EMBL" id="KLK90452.1"/>
    </source>
</evidence>
<keyword evidence="7" id="KW-1185">Reference proteome</keyword>
<dbReference type="InterPro" id="IPR001647">
    <property type="entry name" value="HTH_TetR"/>
</dbReference>
<evidence type="ECO:0000256" key="4">
    <source>
        <dbReference type="PROSITE-ProRule" id="PRU00335"/>
    </source>
</evidence>
<dbReference type="OrthoDB" id="7185252at2"/>
<dbReference type="InterPro" id="IPR009057">
    <property type="entry name" value="Homeodomain-like_sf"/>
</dbReference>
<protein>
    <recommendedName>
        <fullName evidence="5">HTH tetR-type domain-containing protein</fullName>
    </recommendedName>
</protein>
<dbReference type="SUPFAM" id="SSF48498">
    <property type="entry name" value="Tetracyclin repressor-like, C-terminal domain"/>
    <property type="match status" value="1"/>
</dbReference>
<proteinExistence type="predicted"/>
<dbReference type="GO" id="GO:0000976">
    <property type="term" value="F:transcription cis-regulatory region binding"/>
    <property type="evidence" value="ECO:0007669"/>
    <property type="project" value="TreeGrafter"/>
</dbReference>
<sequence>MATKRNPSKKTPVRRESGRKAKLQVILDAALDVFLEKGFAEARLDDVAAQAGVAKGTIYLYVPSKQALFEALVKSGIGGAIGTIEQKVLALDTSAEEQLKALFAFLRREVLGTRRVDIVRLLLREASRFPELAEIYHREVISRGLGLLRTIAERGVACGEFHSDELVRFPQLAIAPGLVALLWTSLFQRLEPIDVGAMLEAHLALMMKALKGPPS</sequence>
<dbReference type="PRINTS" id="PR00455">
    <property type="entry name" value="HTHTETR"/>
</dbReference>
<dbReference type="FunFam" id="1.10.10.60:FF:000141">
    <property type="entry name" value="TetR family transcriptional regulator"/>
    <property type="match status" value="1"/>
</dbReference>
<keyword evidence="3" id="KW-0804">Transcription</keyword>
<comment type="caution">
    <text evidence="6">The sequence shown here is derived from an EMBL/GenBank/DDBJ whole genome shotgun (WGS) entry which is preliminary data.</text>
</comment>
<dbReference type="STRING" id="1225564.AA309_25590"/>
<evidence type="ECO:0000256" key="1">
    <source>
        <dbReference type="ARBA" id="ARBA00023015"/>
    </source>
</evidence>
<dbReference type="PROSITE" id="PS50977">
    <property type="entry name" value="HTH_TETR_2"/>
    <property type="match status" value="1"/>
</dbReference>
<dbReference type="SUPFAM" id="SSF46689">
    <property type="entry name" value="Homeodomain-like"/>
    <property type="match status" value="1"/>
</dbReference>
<dbReference type="Proteomes" id="UP000035489">
    <property type="component" value="Unassembled WGS sequence"/>
</dbReference>
<keyword evidence="1" id="KW-0805">Transcription regulation</keyword>
<dbReference type="InterPro" id="IPR036271">
    <property type="entry name" value="Tet_transcr_reg_TetR-rel_C_sf"/>
</dbReference>
<dbReference type="Gene3D" id="1.10.357.10">
    <property type="entry name" value="Tetracycline Repressor, domain 2"/>
    <property type="match status" value="1"/>
</dbReference>
<evidence type="ECO:0000256" key="3">
    <source>
        <dbReference type="ARBA" id="ARBA00023163"/>
    </source>
</evidence>
<dbReference type="RefSeq" id="WP_047191844.1">
    <property type="nucleotide sequence ID" value="NZ_LCYG01000084.1"/>
</dbReference>
<reference evidence="6 7" key="1">
    <citation type="submission" date="2015-05" db="EMBL/GenBank/DDBJ databases">
        <title>Draft genome sequence of Microvirga vignae strain BR3299, a novel nitrogen fixing bacteria isolated from Brazil semi-aired region.</title>
        <authorList>
            <person name="Zilli J.E."/>
            <person name="Passos S.R."/>
            <person name="Leite J."/>
            <person name="Baldani J.I."/>
            <person name="Xavier G.R."/>
            <person name="Rumjaneck N.G."/>
            <person name="Simoes-Araujo J.L."/>
        </authorList>
    </citation>
    <scope>NUCLEOTIDE SEQUENCE [LARGE SCALE GENOMIC DNA]</scope>
    <source>
        <strain evidence="6 7">BR3299</strain>
    </source>
</reference>
<dbReference type="Pfam" id="PF00440">
    <property type="entry name" value="TetR_N"/>
    <property type="match status" value="1"/>
</dbReference>
<feature type="DNA-binding region" description="H-T-H motif" evidence="4">
    <location>
        <begin position="43"/>
        <end position="62"/>
    </location>
</feature>
<dbReference type="PANTHER" id="PTHR30055:SF223">
    <property type="entry name" value="HTH-TYPE TRANSCRIPTIONAL REGULATOR UIDR"/>
    <property type="match status" value="1"/>
</dbReference>
<gene>
    <name evidence="6" type="ORF">AA309_25590</name>
</gene>
<dbReference type="InterPro" id="IPR050109">
    <property type="entry name" value="HTH-type_TetR-like_transc_reg"/>
</dbReference>